<evidence type="ECO:0000256" key="2">
    <source>
        <dbReference type="ARBA" id="ARBA00023027"/>
    </source>
</evidence>
<organism evidence="4 5">
    <name type="scientific">Anaeromyxobacter dehalogenans (strain ATCC BAA-258 / DSM 21875 / 2CP-1)</name>
    <dbReference type="NCBI Taxonomy" id="455488"/>
    <lineage>
        <taxon>Bacteria</taxon>
        <taxon>Pseudomonadati</taxon>
        <taxon>Myxococcota</taxon>
        <taxon>Myxococcia</taxon>
        <taxon>Myxococcales</taxon>
        <taxon>Cystobacterineae</taxon>
        <taxon>Anaeromyxobacteraceae</taxon>
        <taxon>Anaeromyxobacter</taxon>
    </lineage>
</organism>
<sequence>MAFDVIVVGGGIGGAALAGALPRGGREVLVLERETRFRDRVRGENLLPWGVAAARRLGIDRDLVGAGGILVPWFTNYAGGQVVRRRHLPSTTPGADPALDAYHPAMQEALLARAAARGATVRRGATVVALACADDRPPAVTWTEGGVRRTEVAPVLVAADGRDSRARAWAGFDVRREPELLEIAGVLVEASAAPEDSIHLAFGDGIAMLLGPLGGGRARLYFVSPAAAGRPGLTGDRRFGAFVEACRATGVPAAWLARVRQAGPLAQFSGAERWVDHPCRDGVALIGDAAASSDPSWGCGLALTLVDAERLAAALGAGGSDAEALERWAGEHDAYAGALRRILDAMDRLVWTPGPEAAARRARVLPRLLAGDPALPDPVGLGPFGPCDAAAIAALLDEPEPQAQLGLA</sequence>
<accession>B8J5W8</accession>
<dbReference type="Gene3D" id="3.50.50.60">
    <property type="entry name" value="FAD/NAD(P)-binding domain"/>
    <property type="match status" value="1"/>
</dbReference>
<evidence type="ECO:0000259" key="3">
    <source>
        <dbReference type="Pfam" id="PF01494"/>
    </source>
</evidence>
<dbReference type="EMBL" id="CP001359">
    <property type="protein sequence ID" value="ACL65065.1"/>
    <property type="molecule type" value="Genomic_DNA"/>
</dbReference>
<keyword evidence="5" id="KW-1185">Reference proteome</keyword>
<dbReference type="InterPro" id="IPR050631">
    <property type="entry name" value="PheA/TfdB_FAD_monoxygenase"/>
</dbReference>
<proteinExistence type="predicted"/>
<dbReference type="GO" id="GO:0004497">
    <property type="term" value="F:monooxygenase activity"/>
    <property type="evidence" value="ECO:0007669"/>
    <property type="project" value="UniProtKB-KW"/>
</dbReference>
<dbReference type="RefSeq" id="WP_012632992.1">
    <property type="nucleotide sequence ID" value="NC_011891.1"/>
</dbReference>
<dbReference type="InterPro" id="IPR002938">
    <property type="entry name" value="FAD-bd"/>
</dbReference>
<dbReference type="PANTHER" id="PTHR43476:SF4">
    <property type="entry name" value="BLR0106 PROTEIN"/>
    <property type="match status" value="1"/>
</dbReference>
<dbReference type="HOGENOM" id="CLU_663723_0_0_7"/>
<reference evidence="4" key="1">
    <citation type="submission" date="2009-01" db="EMBL/GenBank/DDBJ databases">
        <title>Complete sequence of Anaeromyxobacter dehalogenans 2CP-1.</title>
        <authorList>
            <consortium name="US DOE Joint Genome Institute"/>
            <person name="Lucas S."/>
            <person name="Copeland A."/>
            <person name="Lapidus A."/>
            <person name="Glavina del Rio T."/>
            <person name="Dalin E."/>
            <person name="Tice H."/>
            <person name="Bruce D."/>
            <person name="Goodwin L."/>
            <person name="Pitluck S."/>
            <person name="Saunders E."/>
            <person name="Brettin T."/>
            <person name="Detter J.C."/>
            <person name="Han C."/>
            <person name="Larimer F."/>
            <person name="Land M."/>
            <person name="Hauser L."/>
            <person name="Kyrpides N."/>
            <person name="Ovchinnikova G."/>
            <person name="Beliaev A.S."/>
            <person name="Richardson P."/>
        </authorList>
    </citation>
    <scope>NUCLEOTIDE SEQUENCE</scope>
    <source>
        <strain evidence="4">2CP-1</strain>
    </source>
</reference>
<dbReference type="InterPro" id="IPR036188">
    <property type="entry name" value="FAD/NAD-bd_sf"/>
</dbReference>
<evidence type="ECO:0000313" key="5">
    <source>
        <dbReference type="Proteomes" id="UP000007089"/>
    </source>
</evidence>
<name>B8J5W8_ANAD2</name>
<keyword evidence="4" id="KW-0503">Monooxygenase</keyword>
<dbReference type="PRINTS" id="PR00420">
    <property type="entry name" value="RNGMNOXGNASE"/>
</dbReference>
<dbReference type="AlphaFoldDB" id="B8J5W8"/>
<evidence type="ECO:0000256" key="1">
    <source>
        <dbReference type="ARBA" id="ARBA00023002"/>
    </source>
</evidence>
<protein>
    <submittedName>
        <fullName evidence="4">Monooxygenase FAD-binding</fullName>
    </submittedName>
</protein>
<dbReference type="GO" id="GO:0071949">
    <property type="term" value="F:FAD binding"/>
    <property type="evidence" value="ECO:0007669"/>
    <property type="project" value="InterPro"/>
</dbReference>
<dbReference type="KEGG" id="acp:A2cp1_1723"/>
<feature type="domain" description="FAD-binding" evidence="3">
    <location>
        <begin position="4"/>
        <end position="317"/>
    </location>
</feature>
<dbReference type="Pfam" id="PF01494">
    <property type="entry name" value="FAD_binding_3"/>
    <property type="match status" value="1"/>
</dbReference>
<keyword evidence="1" id="KW-0560">Oxidoreductase</keyword>
<gene>
    <name evidence="4" type="ordered locus">A2cp1_1723</name>
</gene>
<dbReference type="PANTHER" id="PTHR43476">
    <property type="entry name" value="3-(3-HYDROXY-PHENYL)PROPIONATE/3-HYDROXYCINNAMIC ACID HYDROXYLASE"/>
    <property type="match status" value="1"/>
</dbReference>
<keyword evidence="2" id="KW-0520">NAD</keyword>
<dbReference type="Proteomes" id="UP000007089">
    <property type="component" value="Chromosome"/>
</dbReference>
<evidence type="ECO:0000313" key="4">
    <source>
        <dbReference type="EMBL" id="ACL65065.1"/>
    </source>
</evidence>
<dbReference type="SUPFAM" id="SSF51905">
    <property type="entry name" value="FAD/NAD(P)-binding domain"/>
    <property type="match status" value="1"/>
</dbReference>